<keyword evidence="14" id="KW-1208">Phospholipid metabolism</keyword>
<protein>
    <submittedName>
        <fullName evidence="17">Diacylglycerol kinase (ATP)</fullName>
    </submittedName>
</protein>
<evidence type="ECO:0000256" key="16">
    <source>
        <dbReference type="SAM" id="Phobius"/>
    </source>
</evidence>
<feature type="transmembrane region" description="Helical" evidence="16">
    <location>
        <begin position="57"/>
        <end position="75"/>
    </location>
</feature>
<dbReference type="PANTHER" id="PTHR34299">
    <property type="entry name" value="DIACYLGLYCEROL KINASE"/>
    <property type="match status" value="1"/>
</dbReference>
<sequence>MPDKHDGCEEPLSPDRRAEREAEQAGRLWKKNRQTWAAKFGVAISGLTWSVKNHNSFRVHIVATFLAIAVAAGLRVEWWQWAAIVVVTGGVWTAELLNTAIETLVLVMHPQHDERIGRALDAAAAGVLVASVTAIAVGLIVLGPDLYERVWAFVK</sequence>
<evidence type="ECO:0000256" key="15">
    <source>
        <dbReference type="SAM" id="MobiDB-lite"/>
    </source>
</evidence>
<dbReference type="InterPro" id="IPR036945">
    <property type="entry name" value="DAGK_sf"/>
</dbReference>
<dbReference type="InterPro" id="IPR000829">
    <property type="entry name" value="DAGK"/>
</dbReference>
<feature type="transmembrane region" description="Helical" evidence="16">
    <location>
        <begin position="119"/>
        <end position="142"/>
    </location>
</feature>
<dbReference type="CDD" id="cd14263">
    <property type="entry name" value="DAGK_IM_like"/>
    <property type="match status" value="1"/>
</dbReference>
<evidence type="ECO:0000256" key="10">
    <source>
        <dbReference type="ARBA" id="ARBA00022989"/>
    </source>
</evidence>
<evidence type="ECO:0000256" key="5">
    <source>
        <dbReference type="ARBA" id="ARBA00022679"/>
    </source>
</evidence>
<evidence type="ECO:0000256" key="9">
    <source>
        <dbReference type="ARBA" id="ARBA00022840"/>
    </source>
</evidence>
<keyword evidence="4" id="KW-0444">Lipid biosynthesis</keyword>
<keyword evidence="6 16" id="KW-0812">Transmembrane</keyword>
<keyword evidence="10 16" id="KW-1133">Transmembrane helix</keyword>
<evidence type="ECO:0000256" key="1">
    <source>
        <dbReference type="ARBA" id="ARBA00004651"/>
    </source>
</evidence>
<keyword evidence="3" id="KW-1003">Cell membrane</keyword>
<keyword evidence="12 16" id="KW-0472">Membrane</keyword>
<comment type="caution">
    <text evidence="17">The sequence shown here is derived from an EMBL/GenBank/DDBJ whole genome shotgun (WGS) entry which is preliminary data.</text>
</comment>
<evidence type="ECO:0000256" key="11">
    <source>
        <dbReference type="ARBA" id="ARBA00023098"/>
    </source>
</evidence>
<comment type="subcellular location">
    <subcellularLocation>
        <location evidence="1">Cell membrane</location>
        <topology evidence="1">Multi-pass membrane protein</topology>
    </subcellularLocation>
</comment>
<evidence type="ECO:0000256" key="8">
    <source>
        <dbReference type="ARBA" id="ARBA00022777"/>
    </source>
</evidence>
<keyword evidence="11" id="KW-0443">Lipid metabolism</keyword>
<dbReference type="Pfam" id="PF01219">
    <property type="entry name" value="DAGK_prokar"/>
    <property type="match status" value="1"/>
</dbReference>
<dbReference type="RefSeq" id="WP_283432085.1">
    <property type="nucleotide sequence ID" value="NZ_FXUG01000003.1"/>
</dbReference>
<feature type="region of interest" description="Disordered" evidence="15">
    <location>
        <begin position="1"/>
        <end position="24"/>
    </location>
</feature>
<comment type="similarity">
    <text evidence="2">Belongs to the bacterial diacylglycerol kinase family.</text>
</comment>
<dbReference type="Gene3D" id="1.10.287.3610">
    <property type="match status" value="1"/>
</dbReference>
<evidence type="ECO:0000256" key="4">
    <source>
        <dbReference type="ARBA" id="ARBA00022516"/>
    </source>
</evidence>
<dbReference type="PANTHER" id="PTHR34299:SF1">
    <property type="entry name" value="DIACYLGLYCEROL KINASE"/>
    <property type="match status" value="1"/>
</dbReference>
<gene>
    <name evidence="17" type="ORF">SAMN06265222_103297</name>
</gene>
<organism evidence="17 18">
    <name type="scientific">Neorhodopirellula lusitana</name>
    <dbReference type="NCBI Taxonomy" id="445327"/>
    <lineage>
        <taxon>Bacteria</taxon>
        <taxon>Pseudomonadati</taxon>
        <taxon>Planctomycetota</taxon>
        <taxon>Planctomycetia</taxon>
        <taxon>Pirellulales</taxon>
        <taxon>Pirellulaceae</taxon>
        <taxon>Neorhodopirellula</taxon>
    </lineage>
</organism>
<dbReference type="GO" id="GO:0016301">
    <property type="term" value="F:kinase activity"/>
    <property type="evidence" value="ECO:0007669"/>
    <property type="project" value="UniProtKB-KW"/>
</dbReference>
<accession>A0ABY1PWW7</accession>
<evidence type="ECO:0000256" key="14">
    <source>
        <dbReference type="ARBA" id="ARBA00023264"/>
    </source>
</evidence>
<feature type="transmembrane region" description="Helical" evidence="16">
    <location>
        <begin position="81"/>
        <end position="107"/>
    </location>
</feature>
<proteinExistence type="inferred from homology"/>
<evidence type="ECO:0000256" key="7">
    <source>
        <dbReference type="ARBA" id="ARBA00022741"/>
    </source>
</evidence>
<name>A0ABY1PWW7_9BACT</name>
<keyword evidence="5" id="KW-0808">Transferase</keyword>
<dbReference type="Proteomes" id="UP001158067">
    <property type="component" value="Unassembled WGS sequence"/>
</dbReference>
<keyword evidence="18" id="KW-1185">Reference proteome</keyword>
<reference evidence="17 18" key="1">
    <citation type="submission" date="2017-05" db="EMBL/GenBank/DDBJ databases">
        <authorList>
            <person name="Varghese N."/>
            <person name="Submissions S."/>
        </authorList>
    </citation>
    <scope>NUCLEOTIDE SEQUENCE [LARGE SCALE GENOMIC DNA]</scope>
    <source>
        <strain evidence="17 18">DSM 25457</strain>
    </source>
</reference>
<keyword evidence="7" id="KW-0547">Nucleotide-binding</keyword>
<evidence type="ECO:0000256" key="12">
    <source>
        <dbReference type="ARBA" id="ARBA00023136"/>
    </source>
</evidence>
<keyword evidence="8 17" id="KW-0418">Kinase</keyword>
<dbReference type="EMBL" id="FXUG01000003">
    <property type="protein sequence ID" value="SMP51587.1"/>
    <property type="molecule type" value="Genomic_DNA"/>
</dbReference>
<evidence type="ECO:0000256" key="6">
    <source>
        <dbReference type="ARBA" id="ARBA00022692"/>
    </source>
</evidence>
<keyword evidence="9" id="KW-0067">ATP-binding</keyword>
<evidence type="ECO:0000256" key="2">
    <source>
        <dbReference type="ARBA" id="ARBA00005967"/>
    </source>
</evidence>
<evidence type="ECO:0000313" key="18">
    <source>
        <dbReference type="Proteomes" id="UP001158067"/>
    </source>
</evidence>
<evidence type="ECO:0000256" key="3">
    <source>
        <dbReference type="ARBA" id="ARBA00022475"/>
    </source>
</evidence>
<evidence type="ECO:0000256" key="13">
    <source>
        <dbReference type="ARBA" id="ARBA00023209"/>
    </source>
</evidence>
<keyword evidence="13" id="KW-0594">Phospholipid biosynthesis</keyword>
<evidence type="ECO:0000313" key="17">
    <source>
        <dbReference type="EMBL" id="SMP51587.1"/>
    </source>
</evidence>